<proteinExistence type="predicted"/>
<keyword evidence="2" id="KW-1185">Reference proteome</keyword>
<dbReference type="AlphaFoldDB" id="M2AW22"/>
<reference evidence="1" key="2">
    <citation type="journal article" date="2013" name="Mar. Genomics">
        <title>Expression of sulfatases in Rhodopirellula baltica and the diversity of sulfatases in the genus Rhodopirellula.</title>
        <authorList>
            <person name="Wegner C.E."/>
            <person name="Richter-Heitmann T."/>
            <person name="Klindworth A."/>
            <person name="Klockow C."/>
            <person name="Richter M."/>
            <person name="Achstetter T."/>
            <person name="Glockner F.O."/>
            <person name="Harder J."/>
        </authorList>
    </citation>
    <scope>NUCLEOTIDE SEQUENCE [LARGE SCALE GENOMIC DNA]</scope>
    <source>
        <strain evidence="1">6C</strain>
    </source>
</reference>
<dbReference type="EMBL" id="ANMO01000114">
    <property type="protein sequence ID" value="EMB16897.1"/>
    <property type="molecule type" value="Genomic_DNA"/>
</dbReference>
<accession>M2AW22</accession>
<evidence type="ECO:0000313" key="1">
    <source>
        <dbReference type="EMBL" id="EMB16897.1"/>
    </source>
</evidence>
<organism evidence="1 2">
    <name type="scientific">Rhodopirellula europaea 6C</name>
    <dbReference type="NCBI Taxonomy" id="1263867"/>
    <lineage>
        <taxon>Bacteria</taxon>
        <taxon>Pseudomonadati</taxon>
        <taxon>Planctomycetota</taxon>
        <taxon>Planctomycetia</taxon>
        <taxon>Pirellulales</taxon>
        <taxon>Pirellulaceae</taxon>
        <taxon>Rhodopirellula</taxon>
    </lineage>
</organism>
<gene>
    <name evidence="1" type="ORF">RE6C_02386</name>
</gene>
<sequence>METTVLQKSERVSSVVRVPNTSRREARHERCELWINVTLLPDGEPPDGTIGDNGSTLLPASKVAHRLRSMEHTKPIL</sequence>
<name>M2AW22_9BACT</name>
<reference evidence="1" key="1">
    <citation type="submission" date="2012-11" db="EMBL/GenBank/DDBJ databases">
        <title>Permanent draft genomes of Rhodopirellula europaea strain SH398 and 6C.</title>
        <authorList>
            <person name="Richter M."/>
            <person name="Richter-Heitmann T."/>
            <person name="Frank C."/>
            <person name="Harder J."/>
            <person name="Glockner F.O."/>
        </authorList>
    </citation>
    <scope>NUCLEOTIDE SEQUENCE</scope>
    <source>
        <strain evidence="1">6C</strain>
    </source>
</reference>
<protein>
    <submittedName>
        <fullName evidence="1">Uncharacterized protein</fullName>
    </submittedName>
</protein>
<dbReference type="Proteomes" id="UP000011529">
    <property type="component" value="Unassembled WGS sequence"/>
</dbReference>
<evidence type="ECO:0000313" key="2">
    <source>
        <dbReference type="Proteomes" id="UP000011529"/>
    </source>
</evidence>
<comment type="caution">
    <text evidence="1">The sequence shown here is derived from an EMBL/GenBank/DDBJ whole genome shotgun (WGS) entry which is preliminary data.</text>
</comment>